<dbReference type="Proteomes" id="UP001363622">
    <property type="component" value="Unassembled WGS sequence"/>
</dbReference>
<dbReference type="EMBL" id="JBBPHU010000003">
    <property type="protein sequence ID" value="KAK7520306.1"/>
    <property type="molecule type" value="Genomic_DNA"/>
</dbReference>
<name>A0ABR1KWI1_9PEZI</name>
<protein>
    <submittedName>
        <fullName evidence="2">Uncharacterized protein</fullName>
    </submittedName>
</protein>
<gene>
    <name evidence="2" type="ORF">IWZ03DRAFT_422021</name>
</gene>
<feature type="signal peptide" evidence="1">
    <location>
        <begin position="1"/>
        <end position="21"/>
    </location>
</feature>
<comment type="caution">
    <text evidence="2">The sequence shown here is derived from an EMBL/GenBank/DDBJ whole genome shotgun (WGS) entry which is preliminary data.</text>
</comment>
<sequence length="211" mass="23742">MRQQLNHALASLFLFFFLIEGMPLDPKSPLERAVLEKRQSNVCPEDAHPAAKHYHTEFCAKDPGSIYKTKRAECSEDGRKVRLYCGVPNSELEVYQDIPCDDNEICQDDYGRNCIEQDHQHLAACTVQFTPNNIDPLHRCYTTQHIEIATGAVLLHAHTAGTHAEWKDSHSGLAIGDVSYFDEQLYGPTSVDLTVALPCLTKVYYSLFNGL</sequence>
<reference evidence="2 3" key="1">
    <citation type="submission" date="2024-04" db="EMBL/GenBank/DDBJ databases">
        <title>Phyllosticta paracitricarpa is synonymous to the EU quarantine fungus P. citricarpa based on phylogenomic analyses.</title>
        <authorList>
            <consortium name="Lawrence Berkeley National Laboratory"/>
            <person name="Van Ingen-Buijs V.A."/>
            <person name="Van Westerhoven A.C."/>
            <person name="Haridas S."/>
            <person name="Skiadas P."/>
            <person name="Martin F."/>
            <person name="Groenewald J.Z."/>
            <person name="Crous P.W."/>
            <person name="Seidl M.F."/>
        </authorList>
    </citation>
    <scope>NUCLEOTIDE SEQUENCE [LARGE SCALE GENOMIC DNA]</scope>
    <source>
        <strain evidence="2 3">CBS 123371</strain>
    </source>
</reference>
<evidence type="ECO:0000256" key="1">
    <source>
        <dbReference type="SAM" id="SignalP"/>
    </source>
</evidence>
<keyword evidence="3" id="KW-1185">Reference proteome</keyword>
<proteinExistence type="predicted"/>
<keyword evidence="1" id="KW-0732">Signal</keyword>
<evidence type="ECO:0000313" key="2">
    <source>
        <dbReference type="EMBL" id="KAK7520306.1"/>
    </source>
</evidence>
<organism evidence="2 3">
    <name type="scientific">Phyllosticta citriasiana</name>
    <dbReference type="NCBI Taxonomy" id="595635"/>
    <lineage>
        <taxon>Eukaryota</taxon>
        <taxon>Fungi</taxon>
        <taxon>Dikarya</taxon>
        <taxon>Ascomycota</taxon>
        <taxon>Pezizomycotina</taxon>
        <taxon>Dothideomycetes</taxon>
        <taxon>Dothideomycetes incertae sedis</taxon>
        <taxon>Botryosphaeriales</taxon>
        <taxon>Phyllostictaceae</taxon>
        <taxon>Phyllosticta</taxon>
    </lineage>
</organism>
<feature type="chain" id="PRO_5046616561" evidence="1">
    <location>
        <begin position="22"/>
        <end position="211"/>
    </location>
</feature>
<accession>A0ABR1KWI1</accession>
<evidence type="ECO:0000313" key="3">
    <source>
        <dbReference type="Proteomes" id="UP001363622"/>
    </source>
</evidence>